<organism evidence="2 3">
    <name type="scientific">Neoroseomonas marina</name>
    <dbReference type="NCBI Taxonomy" id="1232220"/>
    <lineage>
        <taxon>Bacteria</taxon>
        <taxon>Pseudomonadati</taxon>
        <taxon>Pseudomonadota</taxon>
        <taxon>Alphaproteobacteria</taxon>
        <taxon>Acetobacterales</taxon>
        <taxon>Acetobacteraceae</taxon>
        <taxon>Neoroseomonas</taxon>
    </lineage>
</organism>
<keyword evidence="1" id="KW-0812">Transmembrane</keyword>
<evidence type="ECO:0000256" key="1">
    <source>
        <dbReference type="SAM" id="Phobius"/>
    </source>
</evidence>
<accession>A0A848EEZ8</accession>
<dbReference type="RefSeq" id="WP_170054247.1">
    <property type="nucleotide sequence ID" value="NZ_JABBKX010000003.1"/>
</dbReference>
<comment type="caution">
    <text evidence="2">The sequence shown here is derived from an EMBL/GenBank/DDBJ whole genome shotgun (WGS) entry which is preliminary data.</text>
</comment>
<evidence type="ECO:0000313" key="2">
    <source>
        <dbReference type="EMBL" id="NMJ42023.1"/>
    </source>
</evidence>
<name>A0A848EEZ8_9PROT</name>
<dbReference type="Proteomes" id="UP000548582">
    <property type="component" value="Unassembled WGS sequence"/>
</dbReference>
<gene>
    <name evidence="2" type="ORF">GWK16_12280</name>
</gene>
<proteinExistence type="predicted"/>
<dbReference type="AlphaFoldDB" id="A0A848EEZ8"/>
<keyword evidence="1" id="KW-1133">Transmembrane helix</keyword>
<keyword evidence="1" id="KW-0472">Membrane</keyword>
<sequence length="65" mass="6505">MIALVLGFGAVAAAAYVGIFTTAAVIQLPGGLPTLDPRVVALVMAVLGTITTALGGLTLYKSQDM</sequence>
<feature type="transmembrane region" description="Helical" evidence="1">
    <location>
        <begin position="39"/>
        <end position="60"/>
    </location>
</feature>
<dbReference type="EMBL" id="JABBKX010000003">
    <property type="protein sequence ID" value="NMJ42023.1"/>
    <property type="molecule type" value="Genomic_DNA"/>
</dbReference>
<evidence type="ECO:0000313" key="3">
    <source>
        <dbReference type="Proteomes" id="UP000548582"/>
    </source>
</evidence>
<keyword evidence="3" id="KW-1185">Reference proteome</keyword>
<protein>
    <submittedName>
        <fullName evidence="2">Uncharacterized protein</fullName>
    </submittedName>
</protein>
<reference evidence="2 3" key="1">
    <citation type="submission" date="2020-03" db="EMBL/GenBank/DDBJ databases">
        <authorList>
            <person name="Sun Q."/>
        </authorList>
    </citation>
    <scope>NUCLEOTIDE SEQUENCE [LARGE SCALE GENOMIC DNA]</scope>
    <source>
        <strain evidence="2 3">JC162</strain>
    </source>
</reference>